<comment type="caution">
    <text evidence="6">The sequence shown here is derived from an EMBL/GenBank/DDBJ whole genome shotgun (WGS) entry which is preliminary data.</text>
</comment>
<protein>
    <submittedName>
        <fullName evidence="6">FAD-dependent oxidoreductase</fullName>
    </submittedName>
</protein>
<dbReference type="Pfam" id="PF01494">
    <property type="entry name" value="FAD_binding_3"/>
    <property type="match status" value="1"/>
</dbReference>
<keyword evidence="2" id="KW-0274">FAD</keyword>
<name>A0ABW6SWX5_9ACTN</name>
<keyword evidence="3" id="KW-0560">Oxidoreductase</keyword>
<evidence type="ECO:0000256" key="3">
    <source>
        <dbReference type="ARBA" id="ARBA00023002"/>
    </source>
</evidence>
<dbReference type="PANTHER" id="PTHR47178">
    <property type="entry name" value="MONOOXYGENASE, FAD-BINDING"/>
    <property type="match status" value="1"/>
</dbReference>
<evidence type="ECO:0000313" key="6">
    <source>
        <dbReference type="EMBL" id="MFF3669521.1"/>
    </source>
</evidence>
<evidence type="ECO:0000259" key="5">
    <source>
        <dbReference type="Pfam" id="PF01494"/>
    </source>
</evidence>
<proteinExistence type="predicted"/>
<dbReference type="SUPFAM" id="SSF51905">
    <property type="entry name" value="FAD/NAD(P)-binding domain"/>
    <property type="match status" value="1"/>
</dbReference>
<dbReference type="Gene3D" id="3.50.50.60">
    <property type="entry name" value="FAD/NAD(P)-binding domain"/>
    <property type="match status" value="1"/>
</dbReference>
<evidence type="ECO:0000256" key="4">
    <source>
        <dbReference type="ARBA" id="ARBA00023033"/>
    </source>
</evidence>
<keyword evidence="7" id="KW-1185">Reference proteome</keyword>
<gene>
    <name evidence="6" type="ORF">ACFYXI_28415</name>
</gene>
<dbReference type="RefSeq" id="WP_387415678.1">
    <property type="nucleotide sequence ID" value="NZ_JBIASD010000022.1"/>
</dbReference>
<organism evidence="6 7">
    <name type="scientific">Microtetraspora malaysiensis</name>
    <dbReference type="NCBI Taxonomy" id="161358"/>
    <lineage>
        <taxon>Bacteria</taxon>
        <taxon>Bacillati</taxon>
        <taxon>Actinomycetota</taxon>
        <taxon>Actinomycetes</taxon>
        <taxon>Streptosporangiales</taxon>
        <taxon>Streptosporangiaceae</taxon>
        <taxon>Microtetraspora</taxon>
    </lineage>
</organism>
<evidence type="ECO:0000256" key="2">
    <source>
        <dbReference type="ARBA" id="ARBA00022827"/>
    </source>
</evidence>
<dbReference type="PRINTS" id="PR00420">
    <property type="entry name" value="RNGMNOXGNASE"/>
</dbReference>
<feature type="domain" description="FAD-binding" evidence="5">
    <location>
        <begin position="2"/>
        <end position="319"/>
    </location>
</feature>
<keyword evidence="4" id="KW-0503">Monooxygenase</keyword>
<dbReference type="InterPro" id="IPR002938">
    <property type="entry name" value="FAD-bd"/>
</dbReference>
<evidence type="ECO:0000313" key="7">
    <source>
        <dbReference type="Proteomes" id="UP001602013"/>
    </source>
</evidence>
<reference evidence="6 7" key="1">
    <citation type="submission" date="2024-10" db="EMBL/GenBank/DDBJ databases">
        <title>The Natural Products Discovery Center: Release of the First 8490 Sequenced Strains for Exploring Actinobacteria Biosynthetic Diversity.</title>
        <authorList>
            <person name="Kalkreuter E."/>
            <person name="Kautsar S.A."/>
            <person name="Yang D."/>
            <person name="Bader C.D."/>
            <person name="Teijaro C.N."/>
            <person name="Fluegel L."/>
            <person name="Davis C.M."/>
            <person name="Simpson J.R."/>
            <person name="Lauterbach L."/>
            <person name="Steele A.D."/>
            <person name="Gui C."/>
            <person name="Meng S."/>
            <person name="Li G."/>
            <person name="Viehrig K."/>
            <person name="Ye F."/>
            <person name="Su P."/>
            <person name="Kiefer A.F."/>
            <person name="Nichols A."/>
            <person name="Cepeda A.J."/>
            <person name="Yan W."/>
            <person name="Fan B."/>
            <person name="Jiang Y."/>
            <person name="Adhikari A."/>
            <person name="Zheng C.-J."/>
            <person name="Schuster L."/>
            <person name="Cowan T.M."/>
            <person name="Smanski M.J."/>
            <person name="Chevrette M.G."/>
            <person name="De Carvalho L.P.S."/>
            <person name="Shen B."/>
        </authorList>
    </citation>
    <scope>NUCLEOTIDE SEQUENCE [LARGE SCALE GENOMIC DNA]</scope>
    <source>
        <strain evidence="6 7">NPDC002173</strain>
    </source>
</reference>
<dbReference type="EMBL" id="JBIASD010000022">
    <property type="protein sequence ID" value="MFF3669521.1"/>
    <property type="molecule type" value="Genomic_DNA"/>
</dbReference>
<dbReference type="PANTHER" id="PTHR47178:SF5">
    <property type="entry name" value="FAD-BINDING DOMAIN-CONTAINING PROTEIN"/>
    <property type="match status" value="1"/>
</dbReference>
<evidence type="ECO:0000256" key="1">
    <source>
        <dbReference type="ARBA" id="ARBA00022630"/>
    </source>
</evidence>
<dbReference type="InterPro" id="IPR036188">
    <property type="entry name" value="FAD/NAD-bd_sf"/>
</dbReference>
<keyword evidence="1" id="KW-0285">Flavoprotein</keyword>
<sequence>MHVLIIGGGIGGLCLAQGLKRAGVSATVYERDAAPDARLQGYRLNIEPVGSRSLHSCLPPELWDRLIAASGDPGPGMGVFDERLRELMQERSNAGRTSPVESAHAVSRVALRAVLLDGVDVRFGKEFVRYEQLQGEVVAHFADGSTASGTLLVGADGSRSRVKRQLLPGAGQRDPAAFGVGGKLPLTPETGTWLPEVLTTNKNMILPRRDFLFTAAFRPRAGEEGYLMWAFVAHRSTYAGQDPHGFVLERSRRWHPDLRRLVAESGGVELFDFRAAAKVKPWATTNVTLLGDAVHNMPPVGGLGGNTALRDAGTLRDALTSGMPLIEAVRGYEAEMLSYGFAAAGEALMYLRLATVRSRLVRGAARGFFRLCGAVPPLRRAIFDG</sequence>
<dbReference type="Proteomes" id="UP001602013">
    <property type="component" value="Unassembled WGS sequence"/>
</dbReference>
<accession>A0ABW6SWX5</accession>